<evidence type="ECO:0000313" key="3">
    <source>
        <dbReference type="Proteomes" id="UP001063698"/>
    </source>
</evidence>
<sequence length="115" mass="12790">MMRTTGKTVKGGRKRPAHLIRAAVAFIGFMLSPLTPWNDSFVNIPLAILIAMALRPIVSFDIGYWIGYTLTNVLGLAMLFIAAADKLKELTWKTVLSNLIIAAIVYVLLHIFFKI</sequence>
<evidence type="ECO:0000256" key="1">
    <source>
        <dbReference type="SAM" id="Phobius"/>
    </source>
</evidence>
<dbReference type="AlphaFoldDB" id="A0A977KBP8"/>
<accession>A0A977KBP8</accession>
<protein>
    <submittedName>
        <fullName evidence="2">Uncharacterized protein</fullName>
    </submittedName>
</protein>
<gene>
    <name evidence="2" type="ORF">IPA_09660</name>
</gene>
<dbReference type="InterPro" id="IPR058286">
    <property type="entry name" value="DUF7980"/>
</dbReference>
<dbReference type="Proteomes" id="UP001063698">
    <property type="component" value="Chromosome"/>
</dbReference>
<dbReference type="EMBL" id="CP006868">
    <property type="protein sequence ID" value="UXD21926.1"/>
    <property type="molecule type" value="Genomic_DNA"/>
</dbReference>
<dbReference type="Pfam" id="PF25937">
    <property type="entry name" value="DUF7980"/>
    <property type="match status" value="1"/>
</dbReference>
<dbReference type="KEGG" id="ipc:IPA_09660"/>
<keyword evidence="1" id="KW-1133">Transmembrane helix</keyword>
<keyword evidence="1" id="KW-0812">Transmembrane</keyword>
<reference evidence="2" key="1">
    <citation type="submission" date="2013-11" db="EMBL/GenBank/DDBJ databases">
        <title>Comparative genomics of Ignicoccus.</title>
        <authorList>
            <person name="Podar M."/>
        </authorList>
    </citation>
    <scope>NUCLEOTIDE SEQUENCE</scope>
    <source>
        <strain evidence="2">DSM 13166</strain>
    </source>
</reference>
<proteinExistence type="predicted"/>
<feature type="transmembrane region" description="Helical" evidence="1">
    <location>
        <begin position="95"/>
        <end position="113"/>
    </location>
</feature>
<keyword evidence="3" id="KW-1185">Reference proteome</keyword>
<keyword evidence="1" id="KW-0472">Membrane</keyword>
<feature type="transmembrane region" description="Helical" evidence="1">
    <location>
        <begin position="16"/>
        <end position="34"/>
    </location>
</feature>
<organism evidence="2 3">
    <name type="scientific">Ignicoccus pacificus DSM 13166</name>
    <dbReference type="NCBI Taxonomy" id="940294"/>
    <lineage>
        <taxon>Archaea</taxon>
        <taxon>Thermoproteota</taxon>
        <taxon>Thermoprotei</taxon>
        <taxon>Desulfurococcales</taxon>
        <taxon>Desulfurococcaceae</taxon>
        <taxon>Ignicoccus</taxon>
    </lineage>
</organism>
<feature type="transmembrane region" description="Helical" evidence="1">
    <location>
        <begin position="40"/>
        <end position="58"/>
    </location>
</feature>
<feature type="transmembrane region" description="Helical" evidence="1">
    <location>
        <begin position="65"/>
        <end position="83"/>
    </location>
</feature>
<name>A0A977KBP8_9CREN</name>
<evidence type="ECO:0000313" key="2">
    <source>
        <dbReference type="EMBL" id="UXD21926.1"/>
    </source>
</evidence>